<dbReference type="GO" id="GO:0003777">
    <property type="term" value="F:microtubule motor activity"/>
    <property type="evidence" value="ECO:0007669"/>
    <property type="project" value="InterPro"/>
</dbReference>
<dbReference type="Pfam" id="PF00225">
    <property type="entry name" value="Kinesin"/>
    <property type="match status" value="1"/>
</dbReference>
<feature type="region of interest" description="Disordered" evidence="8">
    <location>
        <begin position="169"/>
        <end position="217"/>
    </location>
</feature>
<evidence type="ECO:0000256" key="2">
    <source>
        <dbReference type="ARBA" id="ARBA00022741"/>
    </source>
</evidence>
<evidence type="ECO:0000256" key="7">
    <source>
        <dbReference type="SAM" id="Coils"/>
    </source>
</evidence>
<dbReference type="CDD" id="cd01368">
    <property type="entry name" value="KISc_KIF23_like"/>
    <property type="match status" value="1"/>
</dbReference>
<evidence type="ECO:0000256" key="4">
    <source>
        <dbReference type="ARBA" id="ARBA00023212"/>
    </source>
</evidence>
<dbReference type="PANTHER" id="PTHR24115:SF600">
    <property type="entry name" value="KINESIN-LIKE PROTEIN KIF23"/>
    <property type="match status" value="1"/>
</dbReference>
<dbReference type="InterPro" id="IPR038105">
    <property type="entry name" value="Kif23_Arf-bd_sf"/>
</dbReference>
<accession>A0A0P4W1P0</accession>
<name>A0A0P4W1P0_SCYOL</name>
<organism evidence="10">
    <name type="scientific">Scylla olivacea</name>
    <name type="common">Orange mud crab</name>
    <name type="synonym">Cancer olivacea</name>
    <dbReference type="NCBI Taxonomy" id="85551"/>
    <lineage>
        <taxon>Eukaryota</taxon>
        <taxon>Metazoa</taxon>
        <taxon>Ecdysozoa</taxon>
        <taxon>Arthropoda</taxon>
        <taxon>Crustacea</taxon>
        <taxon>Multicrustacea</taxon>
        <taxon>Malacostraca</taxon>
        <taxon>Eumalacostraca</taxon>
        <taxon>Eucarida</taxon>
        <taxon>Decapoda</taxon>
        <taxon>Pleocyemata</taxon>
        <taxon>Brachyura</taxon>
        <taxon>Eubrachyura</taxon>
        <taxon>Portunoidea</taxon>
        <taxon>Portunidae</taxon>
        <taxon>Portuninae</taxon>
        <taxon>Scylla</taxon>
    </lineage>
</organism>
<dbReference type="GO" id="GO:0008017">
    <property type="term" value="F:microtubule binding"/>
    <property type="evidence" value="ECO:0007669"/>
    <property type="project" value="InterPro"/>
</dbReference>
<dbReference type="GO" id="GO:0005634">
    <property type="term" value="C:nucleus"/>
    <property type="evidence" value="ECO:0007669"/>
    <property type="project" value="TreeGrafter"/>
</dbReference>
<dbReference type="Gene3D" id="3.40.850.10">
    <property type="entry name" value="Kinesin motor domain"/>
    <property type="match status" value="1"/>
</dbReference>
<dbReference type="PANTHER" id="PTHR24115">
    <property type="entry name" value="KINESIN-RELATED"/>
    <property type="match status" value="1"/>
</dbReference>
<dbReference type="SMART" id="SM00129">
    <property type="entry name" value="KISc"/>
    <property type="match status" value="1"/>
</dbReference>
<dbReference type="InterPro" id="IPR001752">
    <property type="entry name" value="Kinesin_motor_dom"/>
</dbReference>
<reference evidence="10" key="1">
    <citation type="submission" date="2015-09" db="EMBL/GenBank/DDBJ databases">
        <title>Scylla olivacea transcriptome.</title>
        <authorList>
            <person name="Ikhwanuddin M."/>
        </authorList>
    </citation>
    <scope>NUCLEOTIDE SEQUENCE</scope>
</reference>
<dbReference type="InterPro" id="IPR027417">
    <property type="entry name" value="P-loop_NTPase"/>
</dbReference>
<evidence type="ECO:0000256" key="5">
    <source>
        <dbReference type="PROSITE-ProRule" id="PRU00283"/>
    </source>
</evidence>
<dbReference type="EMBL" id="GDRN01099535">
    <property type="protein sequence ID" value="JAI58742.1"/>
    <property type="molecule type" value="Transcribed_RNA"/>
</dbReference>
<keyword evidence="6" id="KW-0493">Microtubule</keyword>
<keyword evidence="4" id="KW-0963">Cytoplasm</keyword>
<comment type="subcellular location">
    <subcellularLocation>
        <location evidence="1">Cytoplasm</location>
        <location evidence="1">Cytoskeleton</location>
    </subcellularLocation>
</comment>
<keyword evidence="5 6" id="KW-0505">Motor protein</keyword>
<feature type="compositionally biased region" description="Low complexity" evidence="8">
    <location>
        <begin position="680"/>
        <end position="697"/>
    </location>
</feature>
<dbReference type="GO" id="GO:0005871">
    <property type="term" value="C:kinesin complex"/>
    <property type="evidence" value="ECO:0007669"/>
    <property type="project" value="TreeGrafter"/>
</dbReference>
<feature type="region of interest" description="Disordered" evidence="8">
    <location>
        <begin position="679"/>
        <end position="719"/>
    </location>
</feature>
<sequence>MKPDRTPMQRRPRLPPKPRTVERKVEQDPVEVFCRIRPAEIPGQEECIAEVDSRTVKLTPPNSSFAYRNGSAKEQLYKFERVFGPSSSQKELFSRVAMPLVSDLVNGRNGLLFAYGVTGSGKTYTMQGTPQDGGIIRRTLDVLFNSIQDYQASRFTFRPDGMNGFDAQSEVEAQNDRRKAAATPRLRPMAGGRTTRGRKDPPGSQDSSQRIPDTSRINSVDEDNVYSVFISYIEIYNNYLYDLLEELPETGPSRGLQTKIIREDAQHNMYVHACTEVEVKSPEDGLEVLYRGLKRRKIASTRLNCESSRSHSIFTIRLLQAPLDAQGEDVVTDKSAIVVSQLSLVDLAGSERNLRTKAAGDRIKEAGNINNSLMNLRICIEILRENQETGGNKKVPYRDSKLTHYFKNFFDGDGKVRMVVCVNPRSDDYDETLTVMKFAELASEVQIQRSQPARRDLGLPPGRRRANQLFKEVRKKLEDEVEGAGVEALEVDLAPIYSLAPDWPVLTSSTPGGLEEVISRLKAHLRKRLQSRERLEKNFWGTVAAMRSGIAEMEKENLVMKKELTSMRALYSDAMGRVRSLENLLHNAESANESLQRKLEDQAFLKDECEAVKEERDMAKVQSQIEKQRMKAKLRTKLEQEKMKLKSTLNTELHHQKSKIYQSQVKALKQALFSDKQTVPTTPLLPSTTSSSDTDLTAIPDKTPIKASTSDPKLNMTPASHRTPAVVNLRHRRSRSQGSDVWIDHRPTQEVPTGTILQPNLHRRKSVTKLKSGDFTDPRTTNYCLTTQEQDSQGELETKLFKGEVLPTAGGGAQVVLRDVEILHQRDPLHHQSTPNRKRSSTEGTPLQDRGVWGSQKRPRV</sequence>
<evidence type="ECO:0000313" key="10">
    <source>
        <dbReference type="EMBL" id="JAI58746.1"/>
    </source>
</evidence>
<dbReference type="GO" id="GO:0016887">
    <property type="term" value="F:ATP hydrolysis activity"/>
    <property type="evidence" value="ECO:0007669"/>
    <property type="project" value="TreeGrafter"/>
</dbReference>
<dbReference type="InterPro" id="IPR032384">
    <property type="entry name" value="Kif23_Arf-bd"/>
</dbReference>
<feature type="binding site" evidence="5">
    <location>
        <begin position="116"/>
        <end position="123"/>
    </location>
    <ligand>
        <name>ATP</name>
        <dbReference type="ChEBI" id="CHEBI:30616"/>
    </ligand>
</feature>
<feature type="domain" description="Kinesin motor" evidence="9">
    <location>
        <begin position="29"/>
        <end position="445"/>
    </location>
</feature>
<evidence type="ECO:0000256" key="3">
    <source>
        <dbReference type="ARBA" id="ARBA00022840"/>
    </source>
</evidence>
<keyword evidence="2 5" id="KW-0547">Nucleotide-binding</keyword>
<comment type="similarity">
    <text evidence="5 6">Belongs to the TRAFAC class myosin-kinesin ATPase superfamily. Kinesin family.</text>
</comment>
<dbReference type="Pfam" id="PF16540">
    <property type="entry name" value="MKLP1_Arf_bdg"/>
    <property type="match status" value="1"/>
</dbReference>
<evidence type="ECO:0000259" key="9">
    <source>
        <dbReference type="PROSITE" id="PS50067"/>
    </source>
</evidence>
<feature type="compositionally biased region" description="Polar residues" evidence="8">
    <location>
        <begin position="706"/>
        <end position="719"/>
    </location>
</feature>
<evidence type="ECO:0000256" key="1">
    <source>
        <dbReference type="ARBA" id="ARBA00004245"/>
    </source>
</evidence>
<dbReference type="PROSITE" id="PS50067">
    <property type="entry name" value="KINESIN_MOTOR_2"/>
    <property type="match status" value="1"/>
</dbReference>
<dbReference type="EMBL" id="GDRN01099530">
    <property type="protein sequence ID" value="JAI58746.1"/>
    <property type="molecule type" value="Transcribed_RNA"/>
</dbReference>
<dbReference type="GO" id="GO:0007018">
    <property type="term" value="P:microtubule-based movement"/>
    <property type="evidence" value="ECO:0007669"/>
    <property type="project" value="InterPro"/>
</dbReference>
<dbReference type="GO" id="GO:0005874">
    <property type="term" value="C:microtubule"/>
    <property type="evidence" value="ECO:0007669"/>
    <property type="project" value="UniProtKB-KW"/>
</dbReference>
<evidence type="ECO:0000256" key="8">
    <source>
        <dbReference type="SAM" id="MobiDB-lite"/>
    </source>
</evidence>
<proteinExistence type="inferred from homology"/>
<keyword evidence="4" id="KW-0206">Cytoskeleton</keyword>
<feature type="compositionally biased region" description="Polar residues" evidence="8">
    <location>
        <begin position="204"/>
        <end position="217"/>
    </location>
</feature>
<dbReference type="PRINTS" id="PR00380">
    <property type="entry name" value="KINESINHEAVY"/>
</dbReference>
<dbReference type="PROSITE" id="PS00411">
    <property type="entry name" value="KINESIN_MOTOR_1"/>
    <property type="match status" value="1"/>
</dbReference>
<dbReference type="InterPro" id="IPR019821">
    <property type="entry name" value="Kinesin_motor_CS"/>
</dbReference>
<keyword evidence="7" id="KW-0175">Coiled coil</keyword>
<dbReference type="GO" id="GO:0005524">
    <property type="term" value="F:ATP binding"/>
    <property type="evidence" value="ECO:0007669"/>
    <property type="project" value="UniProtKB-UniRule"/>
</dbReference>
<dbReference type="InterPro" id="IPR027640">
    <property type="entry name" value="Kinesin-like_fam"/>
</dbReference>
<feature type="region of interest" description="Disordered" evidence="8">
    <location>
        <begin position="1"/>
        <end position="25"/>
    </location>
</feature>
<protein>
    <recommendedName>
        <fullName evidence="6">Kinesin-like protein</fullName>
    </recommendedName>
</protein>
<dbReference type="AlphaFoldDB" id="A0A0P4W1P0"/>
<dbReference type="SUPFAM" id="SSF52540">
    <property type="entry name" value="P-loop containing nucleoside triphosphate hydrolases"/>
    <property type="match status" value="1"/>
</dbReference>
<feature type="coiled-coil region" evidence="7">
    <location>
        <begin position="578"/>
        <end position="651"/>
    </location>
</feature>
<dbReference type="InterPro" id="IPR036961">
    <property type="entry name" value="Kinesin_motor_dom_sf"/>
</dbReference>
<dbReference type="EMBL" id="GDRN01099534">
    <property type="protein sequence ID" value="JAI58743.1"/>
    <property type="molecule type" value="Transcribed_RNA"/>
</dbReference>
<feature type="region of interest" description="Disordered" evidence="8">
    <location>
        <begin position="826"/>
        <end position="861"/>
    </location>
</feature>
<dbReference type="Gene3D" id="2.60.40.4330">
    <property type="entry name" value="Kinesin-like protein Kif23, Arf6-interacting domain"/>
    <property type="match status" value="1"/>
</dbReference>
<keyword evidence="3 5" id="KW-0067">ATP-binding</keyword>
<evidence type="ECO:0000256" key="6">
    <source>
        <dbReference type="RuleBase" id="RU000394"/>
    </source>
</evidence>